<dbReference type="AlphaFoldDB" id="A0AAN6Y2X7"/>
<feature type="transmembrane region" description="Helical" evidence="7">
    <location>
        <begin position="261"/>
        <end position="283"/>
    </location>
</feature>
<reference evidence="9" key="2">
    <citation type="submission" date="2023-05" db="EMBL/GenBank/DDBJ databases">
        <authorList>
            <consortium name="Lawrence Berkeley National Laboratory"/>
            <person name="Steindorff A."/>
            <person name="Hensen N."/>
            <person name="Bonometti L."/>
            <person name="Westerberg I."/>
            <person name="Brannstrom I.O."/>
            <person name="Guillou S."/>
            <person name="Cros-Aarteil S."/>
            <person name="Calhoun S."/>
            <person name="Haridas S."/>
            <person name="Kuo A."/>
            <person name="Mondo S."/>
            <person name="Pangilinan J."/>
            <person name="Riley R."/>
            <person name="Labutti K."/>
            <person name="Andreopoulos B."/>
            <person name="Lipzen A."/>
            <person name="Chen C."/>
            <person name="Yanf M."/>
            <person name="Daum C."/>
            <person name="Ng V."/>
            <person name="Clum A."/>
            <person name="Ohm R."/>
            <person name="Martin F."/>
            <person name="Silar P."/>
            <person name="Natvig D."/>
            <person name="Lalanne C."/>
            <person name="Gautier V."/>
            <person name="Ament-Velasquez S.L."/>
            <person name="Kruys A."/>
            <person name="Hutchinson M.I."/>
            <person name="Powell A.J."/>
            <person name="Barry K."/>
            <person name="Miller A.N."/>
            <person name="Grigoriev I.V."/>
            <person name="Debuchy R."/>
            <person name="Gladieux P."/>
            <person name="Thoren M.H."/>
            <person name="Johannesson H."/>
        </authorList>
    </citation>
    <scope>NUCLEOTIDE SEQUENCE</scope>
    <source>
        <strain evidence="9">PSN293</strain>
    </source>
</reference>
<feature type="region of interest" description="Disordered" evidence="6">
    <location>
        <begin position="461"/>
        <end position="519"/>
    </location>
</feature>
<evidence type="ECO:0000256" key="3">
    <source>
        <dbReference type="ARBA" id="ARBA00022989"/>
    </source>
</evidence>
<organism evidence="9 10">
    <name type="scientific">Rhypophila decipiens</name>
    <dbReference type="NCBI Taxonomy" id="261697"/>
    <lineage>
        <taxon>Eukaryota</taxon>
        <taxon>Fungi</taxon>
        <taxon>Dikarya</taxon>
        <taxon>Ascomycota</taxon>
        <taxon>Pezizomycotina</taxon>
        <taxon>Sordariomycetes</taxon>
        <taxon>Sordariomycetidae</taxon>
        <taxon>Sordariales</taxon>
        <taxon>Naviculisporaceae</taxon>
        <taxon>Rhypophila</taxon>
    </lineage>
</organism>
<evidence type="ECO:0000256" key="6">
    <source>
        <dbReference type="SAM" id="MobiDB-lite"/>
    </source>
</evidence>
<dbReference type="PANTHER" id="PTHR33048">
    <property type="entry name" value="PTH11-LIKE INTEGRAL MEMBRANE PROTEIN (AFU_ORTHOLOGUE AFUA_5G11245)"/>
    <property type="match status" value="1"/>
</dbReference>
<evidence type="ECO:0000256" key="5">
    <source>
        <dbReference type="ARBA" id="ARBA00038359"/>
    </source>
</evidence>
<comment type="subcellular location">
    <subcellularLocation>
        <location evidence="1">Membrane</location>
        <topology evidence="1">Multi-pass membrane protein</topology>
    </subcellularLocation>
</comment>
<feature type="compositionally biased region" description="Basic and acidic residues" evidence="6">
    <location>
        <begin position="465"/>
        <end position="476"/>
    </location>
</feature>
<comment type="caution">
    <text evidence="9">The sequence shown here is derived from an EMBL/GenBank/DDBJ whole genome shotgun (WGS) entry which is preliminary data.</text>
</comment>
<proteinExistence type="inferred from homology"/>
<feature type="transmembrane region" description="Helical" evidence="7">
    <location>
        <begin position="295"/>
        <end position="313"/>
    </location>
</feature>
<keyword evidence="10" id="KW-1185">Reference proteome</keyword>
<dbReference type="PANTHER" id="PTHR33048:SF47">
    <property type="entry name" value="INTEGRAL MEMBRANE PROTEIN-RELATED"/>
    <property type="match status" value="1"/>
</dbReference>
<keyword evidence="2 7" id="KW-0812">Transmembrane</keyword>
<dbReference type="EMBL" id="MU858148">
    <property type="protein sequence ID" value="KAK4211484.1"/>
    <property type="molecule type" value="Genomic_DNA"/>
</dbReference>
<evidence type="ECO:0000313" key="10">
    <source>
        <dbReference type="Proteomes" id="UP001301769"/>
    </source>
</evidence>
<evidence type="ECO:0000313" key="9">
    <source>
        <dbReference type="EMBL" id="KAK4211484.1"/>
    </source>
</evidence>
<gene>
    <name evidence="9" type="ORF">QBC37DRAFT_426884</name>
</gene>
<feature type="transmembrane region" description="Helical" evidence="7">
    <location>
        <begin position="132"/>
        <end position="152"/>
    </location>
</feature>
<dbReference type="Pfam" id="PF20684">
    <property type="entry name" value="Fung_rhodopsin"/>
    <property type="match status" value="1"/>
</dbReference>
<keyword evidence="4 7" id="KW-0472">Membrane</keyword>
<dbReference type="Proteomes" id="UP001301769">
    <property type="component" value="Unassembled WGS sequence"/>
</dbReference>
<evidence type="ECO:0000259" key="8">
    <source>
        <dbReference type="Pfam" id="PF20684"/>
    </source>
</evidence>
<feature type="region of interest" description="Disordered" evidence="6">
    <location>
        <begin position="390"/>
        <end position="421"/>
    </location>
</feature>
<dbReference type="GO" id="GO:0016020">
    <property type="term" value="C:membrane"/>
    <property type="evidence" value="ECO:0007669"/>
    <property type="project" value="UniProtKB-SubCell"/>
</dbReference>
<protein>
    <recommendedName>
        <fullName evidence="8">Rhodopsin domain-containing protein</fullName>
    </recommendedName>
</protein>
<feature type="transmembrane region" description="Helical" evidence="7">
    <location>
        <begin position="333"/>
        <end position="354"/>
    </location>
</feature>
<sequence>MVTISIPSARSEFSFHARHFCARSMFRGSYRHGVPCPRLFTLDDIFDILFGSQVHPCNRAGDSYPTAPSRHCALTINMSNPTNSHFLLISNPDQSRQIDIIVCAAITWAIGASFVALRFYTRGYLLHNVLGMEDWFILVALVFSGATSAGMIEQAMDGLGKHTLDVDLSLMIPMARAGWYTILWYMLALLFTKISILLLYIRILSYQHARYAVYAIMGIVIFANGIWTLATVVTACVPLRAFWDRSALQGQGTVYCHSLQIWFANTGLHIGTDVLLYVLPLPVIVNLRIRARQKIFLYSIFGLGFLVCTISVVRLWDLVEEDKRPDFTYDNVSIAYLTCVEVNAAIACACCMTLKPLMVRVFPRLWGSRSDSGDRAAMGRKKLGHDIEAAAASPAAEDSGGSHDGNKRGPPTIGSNPSRLLSPARIRERSLWLHTTVGSADGHSQTRSIFCHNEDSGNLELLGEEDQRRSDSEKGSDGSSNTRSRPSSSILSQDEIGLGIPEPPEPPEPVKVKYGVAPC</sequence>
<keyword evidence="3 7" id="KW-1133">Transmembrane helix</keyword>
<evidence type="ECO:0000256" key="1">
    <source>
        <dbReference type="ARBA" id="ARBA00004141"/>
    </source>
</evidence>
<reference evidence="9" key="1">
    <citation type="journal article" date="2023" name="Mol. Phylogenet. Evol.">
        <title>Genome-scale phylogeny and comparative genomics of the fungal order Sordariales.</title>
        <authorList>
            <person name="Hensen N."/>
            <person name="Bonometti L."/>
            <person name="Westerberg I."/>
            <person name="Brannstrom I.O."/>
            <person name="Guillou S."/>
            <person name="Cros-Aarteil S."/>
            <person name="Calhoun S."/>
            <person name="Haridas S."/>
            <person name="Kuo A."/>
            <person name="Mondo S."/>
            <person name="Pangilinan J."/>
            <person name="Riley R."/>
            <person name="LaButti K."/>
            <person name="Andreopoulos B."/>
            <person name="Lipzen A."/>
            <person name="Chen C."/>
            <person name="Yan M."/>
            <person name="Daum C."/>
            <person name="Ng V."/>
            <person name="Clum A."/>
            <person name="Steindorff A."/>
            <person name="Ohm R.A."/>
            <person name="Martin F."/>
            <person name="Silar P."/>
            <person name="Natvig D.O."/>
            <person name="Lalanne C."/>
            <person name="Gautier V."/>
            <person name="Ament-Velasquez S.L."/>
            <person name="Kruys A."/>
            <person name="Hutchinson M.I."/>
            <person name="Powell A.J."/>
            <person name="Barry K."/>
            <person name="Miller A.N."/>
            <person name="Grigoriev I.V."/>
            <person name="Debuchy R."/>
            <person name="Gladieux P."/>
            <person name="Hiltunen Thoren M."/>
            <person name="Johannesson H."/>
        </authorList>
    </citation>
    <scope>NUCLEOTIDE SEQUENCE</scope>
    <source>
        <strain evidence="9">PSN293</strain>
    </source>
</reference>
<feature type="transmembrane region" description="Helical" evidence="7">
    <location>
        <begin position="98"/>
        <end position="120"/>
    </location>
</feature>
<name>A0AAN6Y2X7_9PEZI</name>
<dbReference type="InterPro" id="IPR049326">
    <property type="entry name" value="Rhodopsin_dom_fungi"/>
</dbReference>
<dbReference type="InterPro" id="IPR052337">
    <property type="entry name" value="SAT4-like"/>
</dbReference>
<feature type="transmembrane region" description="Helical" evidence="7">
    <location>
        <begin position="177"/>
        <end position="201"/>
    </location>
</feature>
<feature type="domain" description="Rhodopsin" evidence="8">
    <location>
        <begin position="117"/>
        <end position="359"/>
    </location>
</feature>
<accession>A0AAN6Y2X7</accession>
<evidence type="ECO:0000256" key="4">
    <source>
        <dbReference type="ARBA" id="ARBA00023136"/>
    </source>
</evidence>
<evidence type="ECO:0000256" key="2">
    <source>
        <dbReference type="ARBA" id="ARBA00022692"/>
    </source>
</evidence>
<evidence type="ECO:0000256" key="7">
    <source>
        <dbReference type="SAM" id="Phobius"/>
    </source>
</evidence>
<comment type="similarity">
    <text evidence="5">Belongs to the SAT4 family.</text>
</comment>
<feature type="compositionally biased region" description="Low complexity" evidence="6">
    <location>
        <begin position="477"/>
        <end position="492"/>
    </location>
</feature>
<feature type="transmembrane region" description="Helical" evidence="7">
    <location>
        <begin position="213"/>
        <end position="241"/>
    </location>
</feature>